<keyword evidence="12 17" id="KW-1133">Transmembrane helix</keyword>
<keyword evidence="10" id="KW-0809">Transit peptide</keyword>
<evidence type="ECO:0000256" key="13">
    <source>
        <dbReference type="ARBA" id="ARBA00023128"/>
    </source>
</evidence>
<evidence type="ECO:0000256" key="11">
    <source>
        <dbReference type="ARBA" id="ARBA00022982"/>
    </source>
</evidence>
<evidence type="ECO:0000256" key="1">
    <source>
        <dbReference type="ARBA" id="ARBA00003195"/>
    </source>
</evidence>
<keyword evidence="13" id="KW-0496">Mitochondrion</keyword>
<comment type="similarity">
    <text evidence="3">Belongs to the complex I NDUFB5 subunit family.</text>
</comment>
<evidence type="ECO:0000256" key="15">
    <source>
        <dbReference type="ARBA" id="ARBA00032395"/>
    </source>
</evidence>
<keyword evidence="6" id="KW-0813">Transport</keyword>
<evidence type="ECO:0000256" key="5">
    <source>
        <dbReference type="ARBA" id="ARBA00015175"/>
    </source>
</evidence>
<organism evidence="18">
    <name type="scientific">Caligus rogercresseyi</name>
    <name type="common">Sea louse</name>
    <dbReference type="NCBI Taxonomy" id="217165"/>
    <lineage>
        <taxon>Eukaryota</taxon>
        <taxon>Metazoa</taxon>
        <taxon>Ecdysozoa</taxon>
        <taxon>Arthropoda</taxon>
        <taxon>Crustacea</taxon>
        <taxon>Multicrustacea</taxon>
        <taxon>Hexanauplia</taxon>
        <taxon>Copepoda</taxon>
        <taxon>Siphonostomatoida</taxon>
        <taxon>Caligidae</taxon>
        <taxon>Caligus</taxon>
    </lineage>
</organism>
<comment type="subunit">
    <text evidence="4">Complex I is composed of 45 different subunits.</text>
</comment>
<evidence type="ECO:0000256" key="14">
    <source>
        <dbReference type="ARBA" id="ARBA00023136"/>
    </source>
</evidence>
<evidence type="ECO:0000256" key="17">
    <source>
        <dbReference type="SAM" id="Phobius"/>
    </source>
</evidence>
<reference evidence="18" key="1">
    <citation type="submission" date="2009-03" db="EMBL/GenBank/DDBJ databases">
        <title>Caligus rogercresseyi ESTs and full-length cDNAs.</title>
        <authorList>
            <person name="Yasuike M."/>
            <person name="von Schalburg K."/>
            <person name="Cooper G."/>
            <person name="Leong J."/>
            <person name="Jones S.R.M."/>
            <person name="Koop B.F."/>
        </authorList>
    </citation>
    <scope>NUCLEOTIDE SEQUENCE</scope>
    <source>
        <tissue evidence="18">Whole tissue</tissue>
    </source>
</reference>
<dbReference type="InterPro" id="IPR019173">
    <property type="entry name" value="NADH_UbQ_OxRdtase_B5_su"/>
</dbReference>
<evidence type="ECO:0000256" key="10">
    <source>
        <dbReference type="ARBA" id="ARBA00022946"/>
    </source>
</evidence>
<keyword evidence="14 17" id="KW-0472">Membrane</keyword>
<dbReference type="EMBL" id="BT075877">
    <property type="protein sequence ID" value="ACO10301.1"/>
    <property type="molecule type" value="mRNA"/>
</dbReference>
<evidence type="ECO:0000256" key="4">
    <source>
        <dbReference type="ARBA" id="ARBA00011533"/>
    </source>
</evidence>
<keyword evidence="9" id="KW-0999">Mitochondrion inner membrane</keyword>
<evidence type="ECO:0000256" key="8">
    <source>
        <dbReference type="ARBA" id="ARBA00022692"/>
    </source>
</evidence>
<evidence type="ECO:0000313" key="18">
    <source>
        <dbReference type="EMBL" id="ACO10301.1"/>
    </source>
</evidence>
<proteinExistence type="evidence at transcript level"/>
<evidence type="ECO:0000256" key="2">
    <source>
        <dbReference type="ARBA" id="ARBA00004434"/>
    </source>
</evidence>
<evidence type="ECO:0000256" key="7">
    <source>
        <dbReference type="ARBA" id="ARBA00022660"/>
    </source>
</evidence>
<keyword evidence="8 17" id="KW-0812">Transmembrane</keyword>
<comment type="subcellular location">
    <subcellularLocation>
        <location evidence="2">Mitochondrion inner membrane</location>
        <topology evidence="2">Single-pass membrane protein</topology>
    </subcellularLocation>
</comment>
<dbReference type="PANTHER" id="PTHR13178">
    <property type="entry name" value="NADH-UBIQUINONE OXIDOREDUCTASE SGDH SUBUNIT"/>
    <property type="match status" value="1"/>
</dbReference>
<evidence type="ECO:0000256" key="6">
    <source>
        <dbReference type="ARBA" id="ARBA00022448"/>
    </source>
</evidence>
<dbReference type="PANTHER" id="PTHR13178:SF0">
    <property type="entry name" value="NADH DEHYDROGENASE [UBIQUINONE] 1 BETA SUBCOMPLEX SUBUNIT 5, MITOCHONDRIAL"/>
    <property type="match status" value="1"/>
</dbReference>
<evidence type="ECO:0000256" key="3">
    <source>
        <dbReference type="ARBA" id="ARBA00007152"/>
    </source>
</evidence>
<sequence length="199" mass="23595">MTLFSKLSSFVSSGSRQDPKVLRSVLSWISRRNFQTSGKKRGGGGSFDSYLIHEERSMIIRPSKWQEYTIRDFLYFYGILTFVPFLAIGSYFAIFMGPATLETIPEDYLPKEEEYEQKFIPRLFIRYVYPSFQQVYEMRLHNVYQEEKKYKRNELLKEISRLMGEVGDSKAFYYHPSYAKHLRRALESDKIIKDRLGDP</sequence>
<keyword evidence="11" id="KW-0249">Electron transport</keyword>
<dbReference type="GO" id="GO:0005743">
    <property type="term" value="C:mitochondrial inner membrane"/>
    <property type="evidence" value="ECO:0007669"/>
    <property type="project" value="UniProtKB-SubCell"/>
</dbReference>
<evidence type="ECO:0000256" key="16">
    <source>
        <dbReference type="ARBA" id="ARBA00032550"/>
    </source>
</evidence>
<evidence type="ECO:0000256" key="9">
    <source>
        <dbReference type="ARBA" id="ARBA00022792"/>
    </source>
</evidence>
<dbReference type="AlphaFoldDB" id="C1BMP8"/>
<dbReference type="Pfam" id="PF09781">
    <property type="entry name" value="NDUF_B5"/>
    <property type="match status" value="1"/>
</dbReference>
<comment type="function">
    <text evidence="1">Accessory subunit of the mitochondrial membrane respiratory chain NADH dehydrogenase (Complex I), that is believed not to be involved in catalysis. Complex I functions in the transfer of electrons from NADH to the respiratory chain. The immediate electron acceptor for the enzyme is believed to be ubiquinone.</text>
</comment>
<feature type="transmembrane region" description="Helical" evidence="17">
    <location>
        <begin position="74"/>
        <end position="96"/>
    </location>
</feature>
<evidence type="ECO:0000256" key="12">
    <source>
        <dbReference type="ARBA" id="ARBA00022989"/>
    </source>
</evidence>
<gene>
    <name evidence="18" type="primary">NDUB5</name>
</gene>
<accession>C1BMP8</accession>
<name>C1BMP8_CALRO</name>
<protein>
    <recommendedName>
        <fullName evidence="5">NADH dehydrogenase [ubiquinone] 1 beta subcomplex subunit 5, mitochondrial</fullName>
    </recommendedName>
    <alternativeName>
        <fullName evidence="16">Complex I-SGDH</fullName>
    </alternativeName>
    <alternativeName>
        <fullName evidence="15">NADH-ubiquinone oxidoreductase SGDH subunit</fullName>
    </alternativeName>
</protein>
<keyword evidence="7" id="KW-0679">Respiratory chain</keyword>